<dbReference type="OrthoDB" id="9811198at2"/>
<dbReference type="RefSeq" id="WP_119896856.1">
    <property type="nucleotide sequence ID" value="NZ_QNRC01000015.1"/>
</dbReference>
<feature type="transmembrane region" description="Helical" evidence="7">
    <location>
        <begin position="135"/>
        <end position="152"/>
    </location>
</feature>
<keyword evidence="4 7" id="KW-0812">Transmembrane</keyword>
<accession>A0A419AAK6</accession>
<gene>
    <name evidence="10" type="ORF">D3P05_03800</name>
</gene>
<feature type="region of interest" description="Disordered" evidence="8">
    <location>
        <begin position="162"/>
        <end position="196"/>
    </location>
</feature>
<feature type="transmembrane region" description="Helical" evidence="7">
    <location>
        <begin position="88"/>
        <end position="106"/>
    </location>
</feature>
<reference evidence="11" key="1">
    <citation type="submission" date="2018-09" db="EMBL/GenBank/DDBJ databases">
        <title>Paracoccus onubensis nov. sp. a moderate halophilic bacterium isolated from Gruta de las Maravillas (Aracena, Spain).</title>
        <authorList>
            <person name="Jurado V."/>
            <person name="Gutierrez-Patricio S."/>
            <person name="Gonzalez-Pimentel J.L."/>
            <person name="Miller A.Z."/>
            <person name="Laiz L."/>
            <person name="Saiz-Jimenez C."/>
        </authorList>
    </citation>
    <scope>NUCLEOTIDE SEQUENCE [LARGE SCALE GENOMIC DNA]</scope>
    <source>
        <strain evidence="11">DSM 26381</strain>
    </source>
</reference>
<keyword evidence="7" id="KW-0997">Cell inner membrane</keyword>
<dbReference type="Pfam" id="PF02308">
    <property type="entry name" value="MgtC"/>
    <property type="match status" value="1"/>
</dbReference>
<dbReference type="GO" id="GO:0005886">
    <property type="term" value="C:plasma membrane"/>
    <property type="evidence" value="ECO:0007669"/>
    <property type="project" value="UniProtKB-SubCell"/>
</dbReference>
<evidence type="ECO:0000256" key="3">
    <source>
        <dbReference type="ARBA" id="ARBA00022475"/>
    </source>
</evidence>
<evidence type="ECO:0000256" key="4">
    <source>
        <dbReference type="ARBA" id="ARBA00022692"/>
    </source>
</evidence>
<comment type="similarity">
    <text evidence="2 7">Belongs to the MgtC/SapB family.</text>
</comment>
<dbReference type="PRINTS" id="PR01837">
    <property type="entry name" value="MGTCSAPBPROT"/>
</dbReference>
<evidence type="ECO:0000256" key="1">
    <source>
        <dbReference type="ARBA" id="ARBA00004651"/>
    </source>
</evidence>
<evidence type="ECO:0000259" key="9">
    <source>
        <dbReference type="Pfam" id="PF02308"/>
    </source>
</evidence>
<evidence type="ECO:0000256" key="5">
    <source>
        <dbReference type="ARBA" id="ARBA00022989"/>
    </source>
</evidence>
<dbReference type="Proteomes" id="UP000283587">
    <property type="component" value="Unassembled WGS sequence"/>
</dbReference>
<evidence type="ECO:0000313" key="10">
    <source>
        <dbReference type="EMBL" id="RJL20102.1"/>
    </source>
</evidence>
<organism evidence="10 11">
    <name type="scientific">Paracoccus siganidrum</name>
    <dbReference type="NCBI Taxonomy" id="1276757"/>
    <lineage>
        <taxon>Bacteria</taxon>
        <taxon>Pseudomonadati</taxon>
        <taxon>Pseudomonadota</taxon>
        <taxon>Alphaproteobacteria</taxon>
        <taxon>Rhodobacterales</taxon>
        <taxon>Paracoccaceae</taxon>
        <taxon>Paracoccus</taxon>
    </lineage>
</organism>
<evidence type="ECO:0000256" key="6">
    <source>
        <dbReference type="ARBA" id="ARBA00023136"/>
    </source>
</evidence>
<evidence type="ECO:0000313" key="11">
    <source>
        <dbReference type="Proteomes" id="UP000283587"/>
    </source>
</evidence>
<comment type="caution">
    <text evidence="10">The sequence shown here is derived from an EMBL/GenBank/DDBJ whole genome shotgun (WGS) entry which is preliminary data.</text>
</comment>
<protein>
    <recommendedName>
        <fullName evidence="7">Protein MgtC</fullName>
    </recommendedName>
</protein>
<evidence type="ECO:0000256" key="7">
    <source>
        <dbReference type="RuleBase" id="RU365041"/>
    </source>
</evidence>
<evidence type="ECO:0000256" key="2">
    <source>
        <dbReference type="ARBA" id="ARBA00009298"/>
    </source>
</evidence>
<dbReference type="PANTHER" id="PTHR33778">
    <property type="entry name" value="PROTEIN MGTC"/>
    <property type="match status" value="1"/>
</dbReference>
<dbReference type="PANTHER" id="PTHR33778:SF1">
    <property type="entry name" value="MAGNESIUM TRANSPORTER YHID-RELATED"/>
    <property type="match status" value="1"/>
</dbReference>
<feature type="domain" description="MgtC/SapB/SrpB/YhiD N-terminal" evidence="9">
    <location>
        <begin position="27"/>
        <end position="155"/>
    </location>
</feature>
<dbReference type="InterPro" id="IPR049177">
    <property type="entry name" value="MgtC_SapB_SrpB_YhiD_N"/>
</dbReference>
<proteinExistence type="inferred from homology"/>
<feature type="transmembrane region" description="Helical" evidence="7">
    <location>
        <begin position="50"/>
        <end position="68"/>
    </location>
</feature>
<keyword evidence="6 7" id="KW-0472">Membrane</keyword>
<comment type="subcellular location">
    <subcellularLocation>
        <location evidence="7">Cell inner membrane</location>
        <topology evidence="7">Multi-pass membrane protein</topology>
    </subcellularLocation>
    <subcellularLocation>
        <location evidence="1">Cell membrane</location>
        <topology evidence="1">Multi-pass membrane protein</topology>
    </subcellularLocation>
</comment>
<dbReference type="AlphaFoldDB" id="A0A419AAK6"/>
<sequence>MTVLTDAFADLFAPLQTVPMVAVVMRLLLALFLGALIGWEREVHARAAGLRTHMLISLAAAMFTTVAMELTHFPSHDDLRLQIDPLRLIEAVTAGVAFLAAGSIIISGGHVRGITTGASMWLAGAIGLACGTGDGLLAVIGTLLALLILWAIRRIVALGGKAEETAPRTPSKIPSGGPGGEAPPASRDATTPPDAQ</sequence>
<keyword evidence="3" id="KW-1003">Cell membrane</keyword>
<name>A0A419AAK6_9RHOB</name>
<dbReference type="InterPro" id="IPR003416">
    <property type="entry name" value="MgtC/SapB/SrpB/YhiD_fam"/>
</dbReference>
<keyword evidence="11" id="KW-1185">Reference proteome</keyword>
<feature type="transmembrane region" description="Helical" evidence="7">
    <location>
        <begin position="20"/>
        <end position="38"/>
    </location>
</feature>
<keyword evidence="5 7" id="KW-1133">Transmembrane helix</keyword>
<evidence type="ECO:0000256" key="8">
    <source>
        <dbReference type="SAM" id="MobiDB-lite"/>
    </source>
</evidence>
<dbReference type="EMBL" id="QZEW01000012">
    <property type="protein sequence ID" value="RJL20102.1"/>
    <property type="molecule type" value="Genomic_DNA"/>
</dbReference>